<comment type="subcellular location">
    <subcellularLocation>
        <location evidence="1">Cell inner membrane</location>
        <topology evidence="1">Peripheral membrane protein</topology>
    </subcellularLocation>
</comment>
<dbReference type="GO" id="GO:0005524">
    <property type="term" value="F:ATP binding"/>
    <property type="evidence" value="ECO:0007669"/>
    <property type="project" value="UniProtKB-KW"/>
</dbReference>
<evidence type="ECO:0000256" key="1">
    <source>
        <dbReference type="ARBA" id="ARBA00004417"/>
    </source>
</evidence>
<dbReference type="PANTHER" id="PTHR43166:SF35">
    <property type="entry name" value="L-CYSTINE IMPORT ATP-BINDING PROTEIN TCYN"/>
    <property type="match status" value="1"/>
</dbReference>
<dbReference type="InterPro" id="IPR003593">
    <property type="entry name" value="AAA+_ATPase"/>
</dbReference>
<comment type="caution">
    <text evidence="9">The sequence shown here is derived from an EMBL/GenBank/DDBJ whole genome shotgun (WGS) entry which is preliminary data.</text>
</comment>
<dbReference type="Proteomes" id="UP001589814">
    <property type="component" value="Unassembled WGS sequence"/>
</dbReference>
<dbReference type="RefSeq" id="WP_051091030.1">
    <property type="nucleotide sequence ID" value="NZ_JBHLVX010000019.1"/>
</dbReference>
<evidence type="ECO:0000259" key="8">
    <source>
        <dbReference type="PROSITE" id="PS50893"/>
    </source>
</evidence>
<dbReference type="PIRSF" id="PIRSF039085">
    <property type="entry name" value="ABC_ATPase_HisP"/>
    <property type="match status" value="1"/>
</dbReference>
<evidence type="ECO:0000256" key="2">
    <source>
        <dbReference type="ARBA" id="ARBA00005417"/>
    </source>
</evidence>
<keyword evidence="7" id="KW-0472">Membrane</keyword>
<dbReference type="PROSITE" id="PS50893">
    <property type="entry name" value="ABC_TRANSPORTER_2"/>
    <property type="match status" value="1"/>
</dbReference>
<keyword evidence="3" id="KW-0813">Transport</keyword>
<keyword evidence="6 9" id="KW-0067">ATP-binding</keyword>
<dbReference type="PROSITE" id="PS00211">
    <property type="entry name" value="ABC_TRANSPORTER_1"/>
    <property type="match status" value="1"/>
</dbReference>
<dbReference type="InterPro" id="IPR027417">
    <property type="entry name" value="P-loop_NTPase"/>
</dbReference>
<keyword evidence="10" id="KW-1185">Reference proteome</keyword>
<reference evidence="9 10" key="1">
    <citation type="submission" date="2024-09" db="EMBL/GenBank/DDBJ databases">
        <authorList>
            <person name="Sun Q."/>
            <person name="Mori K."/>
        </authorList>
    </citation>
    <scope>NUCLEOTIDE SEQUENCE [LARGE SCALE GENOMIC DNA]</scope>
    <source>
        <strain evidence="9 10">CCM 7415</strain>
    </source>
</reference>
<dbReference type="EMBL" id="JBHLVX010000019">
    <property type="protein sequence ID" value="MFC0267424.1"/>
    <property type="molecule type" value="Genomic_DNA"/>
</dbReference>
<evidence type="ECO:0000313" key="10">
    <source>
        <dbReference type="Proteomes" id="UP001589814"/>
    </source>
</evidence>
<evidence type="ECO:0000256" key="4">
    <source>
        <dbReference type="ARBA" id="ARBA00022475"/>
    </source>
</evidence>
<organism evidence="9 10">
    <name type="scientific">Kushneria aurantia</name>
    <dbReference type="NCBI Taxonomy" id="504092"/>
    <lineage>
        <taxon>Bacteria</taxon>
        <taxon>Pseudomonadati</taxon>
        <taxon>Pseudomonadota</taxon>
        <taxon>Gammaproteobacteria</taxon>
        <taxon>Oceanospirillales</taxon>
        <taxon>Halomonadaceae</taxon>
        <taxon>Kushneria</taxon>
    </lineage>
</organism>
<dbReference type="InterPro" id="IPR030679">
    <property type="entry name" value="ABC_ATPase_HisP-typ"/>
</dbReference>
<evidence type="ECO:0000256" key="7">
    <source>
        <dbReference type="ARBA" id="ARBA00023136"/>
    </source>
</evidence>
<dbReference type="PANTHER" id="PTHR43166">
    <property type="entry name" value="AMINO ACID IMPORT ATP-BINDING PROTEIN"/>
    <property type="match status" value="1"/>
</dbReference>
<protein>
    <submittedName>
        <fullName evidence="9">ABC transporter ATP-binding protein</fullName>
    </submittedName>
</protein>
<evidence type="ECO:0000256" key="3">
    <source>
        <dbReference type="ARBA" id="ARBA00022448"/>
    </source>
</evidence>
<evidence type="ECO:0000313" key="9">
    <source>
        <dbReference type="EMBL" id="MFC0267424.1"/>
    </source>
</evidence>
<feature type="domain" description="ABC transporter" evidence="8">
    <location>
        <begin position="19"/>
        <end position="264"/>
    </location>
</feature>
<dbReference type="CDD" id="cd03262">
    <property type="entry name" value="ABC_HisP_GlnQ"/>
    <property type="match status" value="1"/>
</dbReference>
<comment type="similarity">
    <text evidence="2">Belongs to the ABC transporter superfamily.</text>
</comment>
<name>A0ABV6G194_9GAMM</name>
<dbReference type="InterPro" id="IPR003439">
    <property type="entry name" value="ABC_transporter-like_ATP-bd"/>
</dbReference>
<proteinExistence type="inferred from homology"/>
<evidence type="ECO:0000256" key="6">
    <source>
        <dbReference type="ARBA" id="ARBA00022840"/>
    </source>
</evidence>
<evidence type="ECO:0000256" key="5">
    <source>
        <dbReference type="ARBA" id="ARBA00022741"/>
    </source>
</evidence>
<dbReference type="InterPro" id="IPR017871">
    <property type="entry name" value="ABC_transporter-like_CS"/>
</dbReference>
<keyword evidence="5" id="KW-0547">Nucleotide-binding</keyword>
<dbReference type="SMART" id="SM00382">
    <property type="entry name" value="AAA"/>
    <property type="match status" value="1"/>
</dbReference>
<gene>
    <name evidence="9" type="ORF">ACFFHW_05350</name>
</gene>
<dbReference type="Pfam" id="PF00005">
    <property type="entry name" value="ABC_tran"/>
    <property type="match status" value="1"/>
</dbReference>
<dbReference type="InterPro" id="IPR050086">
    <property type="entry name" value="MetN_ABC_transporter-like"/>
</dbReference>
<keyword evidence="4" id="KW-1003">Cell membrane</keyword>
<accession>A0ABV6G194</accession>
<sequence>MTQSIQVNGRDTLGRETVVEIIDLHKRFDDHDVLRGINLTARRGDVIAIIGGSGSGKSTLLRCINLLEVPSAGEIAIEGEPYRMKHGHSGIMKPADARQVARIRSRVGMVFQNFNLWPHRTVLENVIEAPMIVHGVKRGDAIERATTLLERVGLADKKDSWPGFLSGGQQQRAAIARVLAVEPMAMLFDEPTSALDPELVGEVLAVIRDLAGEQRTMLLVTHEMAFARDVATHVVFLRDGVIEEQGPPQQLFETPQSPHLQQFLGRLS</sequence>
<dbReference type="Gene3D" id="3.40.50.300">
    <property type="entry name" value="P-loop containing nucleotide triphosphate hydrolases"/>
    <property type="match status" value="1"/>
</dbReference>
<dbReference type="SUPFAM" id="SSF52540">
    <property type="entry name" value="P-loop containing nucleoside triphosphate hydrolases"/>
    <property type="match status" value="1"/>
</dbReference>